<organism evidence="1 2">
    <name type="scientific">Actinomadura alba</name>
    <dbReference type="NCBI Taxonomy" id="406431"/>
    <lineage>
        <taxon>Bacteria</taxon>
        <taxon>Bacillati</taxon>
        <taxon>Actinomycetota</taxon>
        <taxon>Actinomycetes</taxon>
        <taxon>Streptosporangiales</taxon>
        <taxon>Thermomonosporaceae</taxon>
        <taxon>Actinomadura</taxon>
    </lineage>
</organism>
<gene>
    <name evidence="1" type="ORF">HKK74_27590</name>
</gene>
<accession>A0ABR7LWK5</accession>
<evidence type="ECO:0000313" key="1">
    <source>
        <dbReference type="EMBL" id="MBC6469231.1"/>
    </source>
</evidence>
<protein>
    <submittedName>
        <fullName evidence="1">Uncharacterized protein</fullName>
    </submittedName>
</protein>
<evidence type="ECO:0000313" key="2">
    <source>
        <dbReference type="Proteomes" id="UP000805614"/>
    </source>
</evidence>
<dbReference type="Proteomes" id="UP000805614">
    <property type="component" value="Unassembled WGS sequence"/>
</dbReference>
<name>A0ABR7LWK5_9ACTN</name>
<dbReference type="RefSeq" id="WP_187246283.1">
    <property type="nucleotide sequence ID" value="NZ_BAAAOK010000040.1"/>
</dbReference>
<dbReference type="EMBL" id="JABVEC010000025">
    <property type="protein sequence ID" value="MBC6469231.1"/>
    <property type="molecule type" value="Genomic_DNA"/>
</dbReference>
<comment type="caution">
    <text evidence="1">The sequence shown here is derived from an EMBL/GenBank/DDBJ whole genome shotgun (WGS) entry which is preliminary data.</text>
</comment>
<sequence length="62" mass="6458">MGDIAFGSVRPLWAHPSRAMVRTELISGDLSIVPNGCHLDAAVVIFMTAPAAAAGKVLIPDE</sequence>
<keyword evidence="2" id="KW-1185">Reference proteome</keyword>
<reference evidence="1 2" key="1">
    <citation type="submission" date="2020-06" db="EMBL/GenBank/DDBJ databases">
        <title>Actinomadura xiongansis sp. nov., isolated from soil of Baiyangdian.</title>
        <authorList>
            <person name="Zhang X."/>
        </authorList>
    </citation>
    <scope>NUCLEOTIDE SEQUENCE [LARGE SCALE GENOMIC DNA]</scope>
    <source>
        <strain evidence="1 2">HBUM206468</strain>
    </source>
</reference>
<proteinExistence type="predicted"/>